<feature type="non-terminal residue" evidence="1">
    <location>
        <position position="135"/>
    </location>
</feature>
<evidence type="ECO:0000313" key="2">
    <source>
        <dbReference type="Proteomes" id="UP001516400"/>
    </source>
</evidence>
<dbReference type="Gene3D" id="3.60.10.10">
    <property type="entry name" value="Endonuclease/exonuclease/phosphatase"/>
    <property type="match status" value="1"/>
</dbReference>
<keyword evidence="2" id="KW-1185">Reference proteome</keyword>
<dbReference type="SUPFAM" id="SSF56219">
    <property type="entry name" value="DNase I-like"/>
    <property type="match status" value="1"/>
</dbReference>
<accession>A0ABD2P9V4</accession>
<gene>
    <name evidence="1" type="ORF">HHI36_001937</name>
</gene>
<proteinExistence type="predicted"/>
<dbReference type="EMBL" id="JABFTP020000185">
    <property type="protein sequence ID" value="KAL3287466.1"/>
    <property type="molecule type" value="Genomic_DNA"/>
</dbReference>
<dbReference type="AlphaFoldDB" id="A0ABD2P9V4"/>
<reference evidence="1 2" key="1">
    <citation type="journal article" date="2021" name="BMC Biol.">
        <title>Horizontally acquired antibacterial genes associated with adaptive radiation of ladybird beetles.</title>
        <authorList>
            <person name="Li H.S."/>
            <person name="Tang X.F."/>
            <person name="Huang Y.H."/>
            <person name="Xu Z.Y."/>
            <person name="Chen M.L."/>
            <person name="Du X.Y."/>
            <person name="Qiu B.Y."/>
            <person name="Chen P.T."/>
            <person name="Zhang W."/>
            <person name="Slipinski A."/>
            <person name="Escalona H.E."/>
            <person name="Waterhouse R.M."/>
            <person name="Zwick A."/>
            <person name="Pang H."/>
        </authorList>
    </citation>
    <scope>NUCLEOTIDE SEQUENCE [LARGE SCALE GENOMIC DNA]</scope>
    <source>
        <strain evidence="1">SYSU2018</strain>
    </source>
</reference>
<evidence type="ECO:0000313" key="1">
    <source>
        <dbReference type="EMBL" id="KAL3287466.1"/>
    </source>
</evidence>
<dbReference type="InterPro" id="IPR036691">
    <property type="entry name" value="Endo/exonu/phosph_ase_sf"/>
</dbReference>
<dbReference type="Proteomes" id="UP001516400">
    <property type="component" value="Unassembled WGS sequence"/>
</dbReference>
<comment type="caution">
    <text evidence="1">The sequence shown here is derived from an EMBL/GenBank/DDBJ whole genome shotgun (WGS) entry which is preliminary data.</text>
</comment>
<organism evidence="1 2">
    <name type="scientific">Cryptolaemus montrouzieri</name>
    <dbReference type="NCBI Taxonomy" id="559131"/>
    <lineage>
        <taxon>Eukaryota</taxon>
        <taxon>Metazoa</taxon>
        <taxon>Ecdysozoa</taxon>
        <taxon>Arthropoda</taxon>
        <taxon>Hexapoda</taxon>
        <taxon>Insecta</taxon>
        <taxon>Pterygota</taxon>
        <taxon>Neoptera</taxon>
        <taxon>Endopterygota</taxon>
        <taxon>Coleoptera</taxon>
        <taxon>Polyphaga</taxon>
        <taxon>Cucujiformia</taxon>
        <taxon>Coccinelloidea</taxon>
        <taxon>Coccinellidae</taxon>
        <taxon>Scymninae</taxon>
        <taxon>Scymnini</taxon>
        <taxon>Cryptolaemus</taxon>
    </lineage>
</organism>
<protein>
    <submittedName>
        <fullName evidence="1">Uncharacterized protein</fullName>
    </submittedName>
</protein>
<name>A0ABD2P9V4_9CUCU</name>
<sequence>MGIDKAAEGARPSKKHWLGYNSRRKTLDVLTINLGCLKGSLHKNSKRTTIMKQQIISTYKILQINVEQSKAAHDLLEAAAAKEGITIILISEPDVNITKQNDKWKTDIKIDTAIKIRDNIACVRQGRGKGFVYVE</sequence>